<dbReference type="Proteomes" id="UP001152320">
    <property type="component" value="Chromosome 5"/>
</dbReference>
<protein>
    <submittedName>
        <fullName evidence="1">Uncharacterized protein</fullName>
    </submittedName>
</protein>
<gene>
    <name evidence="1" type="ORF">HOLleu_13293</name>
</gene>
<organism evidence="1 2">
    <name type="scientific">Holothuria leucospilota</name>
    <name type="common">Black long sea cucumber</name>
    <name type="synonym">Mertensiothuria leucospilota</name>
    <dbReference type="NCBI Taxonomy" id="206669"/>
    <lineage>
        <taxon>Eukaryota</taxon>
        <taxon>Metazoa</taxon>
        <taxon>Echinodermata</taxon>
        <taxon>Eleutherozoa</taxon>
        <taxon>Echinozoa</taxon>
        <taxon>Holothuroidea</taxon>
        <taxon>Aspidochirotacea</taxon>
        <taxon>Aspidochirotida</taxon>
        <taxon>Holothuriidae</taxon>
        <taxon>Holothuria</taxon>
    </lineage>
</organism>
<dbReference type="AlphaFoldDB" id="A0A9Q1CCR6"/>
<evidence type="ECO:0000313" key="2">
    <source>
        <dbReference type="Proteomes" id="UP001152320"/>
    </source>
</evidence>
<reference evidence="1" key="1">
    <citation type="submission" date="2021-10" db="EMBL/GenBank/DDBJ databases">
        <title>Tropical sea cucumber genome reveals ecological adaptation and Cuvierian tubules defense mechanism.</title>
        <authorList>
            <person name="Chen T."/>
        </authorList>
    </citation>
    <scope>NUCLEOTIDE SEQUENCE</scope>
    <source>
        <strain evidence="1">Nanhai2018</strain>
        <tissue evidence="1">Muscle</tissue>
    </source>
</reference>
<accession>A0A9Q1CCR6</accession>
<dbReference type="EMBL" id="JAIZAY010000005">
    <property type="protein sequence ID" value="KAJ8042275.1"/>
    <property type="molecule type" value="Genomic_DNA"/>
</dbReference>
<keyword evidence="2" id="KW-1185">Reference proteome</keyword>
<name>A0A9Q1CCR6_HOLLE</name>
<comment type="caution">
    <text evidence="1">The sequence shown here is derived from an EMBL/GenBank/DDBJ whole genome shotgun (WGS) entry which is preliminary data.</text>
</comment>
<evidence type="ECO:0000313" key="1">
    <source>
        <dbReference type="EMBL" id="KAJ8042275.1"/>
    </source>
</evidence>
<proteinExistence type="predicted"/>
<sequence length="53" mass="6174">MCKTYTPGYIPFKVHAEVTPRCQRSYANKTTGVPKLRRRVSVYCRLRPKTTTI</sequence>